<accession>A0AAN9Y2W8</accession>
<protein>
    <submittedName>
        <fullName evidence="1">Uncharacterized protein</fullName>
    </submittedName>
</protein>
<reference evidence="1 2" key="1">
    <citation type="submission" date="2024-03" db="EMBL/GenBank/DDBJ databases">
        <title>Adaptation during the transition from Ophiocordyceps entomopathogen to insect associate is accompanied by gene loss and intensified selection.</title>
        <authorList>
            <person name="Ward C.M."/>
            <person name="Onetto C.A."/>
            <person name="Borneman A.R."/>
        </authorList>
    </citation>
    <scope>NUCLEOTIDE SEQUENCE [LARGE SCALE GENOMIC DNA]</scope>
    <source>
        <strain evidence="1">AWRI1</strain>
        <tissue evidence="1">Single Adult Female</tissue>
    </source>
</reference>
<evidence type="ECO:0000313" key="1">
    <source>
        <dbReference type="EMBL" id="KAK7582296.1"/>
    </source>
</evidence>
<dbReference type="Proteomes" id="UP001367676">
    <property type="component" value="Unassembled WGS sequence"/>
</dbReference>
<organism evidence="1 2">
    <name type="scientific">Parthenolecanium corni</name>
    <dbReference type="NCBI Taxonomy" id="536013"/>
    <lineage>
        <taxon>Eukaryota</taxon>
        <taxon>Metazoa</taxon>
        <taxon>Ecdysozoa</taxon>
        <taxon>Arthropoda</taxon>
        <taxon>Hexapoda</taxon>
        <taxon>Insecta</taxon>
        <taxon>Pterygota</taxon>
        <taxon>Neoptera</taxon>
        <taxon>Paraneoptera</taxon>
        <taxon>Hemiptera</taxon>
        <taxon>Sternorrhyncha</taxon>
        <taxon>Coccoidea</taxon>
        <taxon>Coccidae</taxon>
        <taxon>Parthenolecanium</taxon>
    </lineage>
</organism>
<gene>
    <name evidence="1" type="ORF">V9T40_013741</name>
</gene>
<proteinExistence type="predicted"/>
<sequence length="236" mass="27036">MVALSQQQRVVSATIAAAATNKNDNLHRRNLQITFRFGRTCVKKKTMKKMRICSSSKKAPNKKKTQNPATVYALPMMRTSNTNREAATERFNEKLNAWNSAANRFHLAFPPRKLRCAVAFSVLRIAYYRHSVYSVSQYFFIIQRKNHSLNPQCKEKTRTSNHENANRLDGGWRTGARAFQRTGPTPTPRNHLLDSAGYWPFGCCVFRLSTGFPFGTHLFVAPEAFYRFEFLCFPVG</sequence>
<keyword evidence="2" id="KW-1185">Reference proteome</keyword>
<dbReference type="AlphaFoldDB" id="A0AAN9Y2W8"/>
<dbReference type="EMBL" id="JBBCAQ010000033">
    <property type="protein sequence ID" value="KAK7582296.1"/>
    <property type="molecule type" value="Genomic_DNA"/>
</dbReference>
<name>A0AAN9Y2W8_9HEMI</name>
<evidence type="ECO:0000313" key="2">
    <source>
        <dbReference type="Proteomes" id="UP001367676"/>
    </source>
</evidence>
<comment type="caution">
    <text evidence="1">The sequence shown here is derived from an EMBL/GenBank/DDBJ whole genome shotgun (WGS) entry which is preliminary data.</text>
</comment>